<comment type="caution">
    <text evidence="1">The sequence shown here is derived from an EMBL/GenBank/DDBJ whole genome shotgun (WGS) entry which is preliminary data.</text>
</comment>
<name>A0ABD2YRR2_9GENT</name>
<dbReference type="Proteomes" id="UP001630127">
    <property type="component" value="Unassembled WGS sequence"/>
</dbReference>
<evidence type="ECO:0000313" key="1">
    <source>
        <dbReference type="EMBL" id="KAL3510066.1"/>
    </source>
</evidence>
<sequence>MLTFRKRGLTPKDIRTSNHACWQKKQAFDDAVNEKIEAMRIQKSAEMDAKLCCFKDDLISHFEERIRNLAPLQREMTTPQKSLLHGSFEIHIVRKKRTKTAHKLSYRHEMVTVLIGNVLT</sequence>
<evidence type="ECO:0000313" key="2">
    <source>
        <dbReference type="Proteomes" id="UP001630127"/>
    </source>
</evidence>
<organism evidence="1 2">
    <name type="scientific">Cinchona calisaya</name>
    <dbReference type="NCBI Taxonomy" id="153742"/>
    <lineage>
        <taxon>Eukaryota</taxon>
        <taxon>Viridiplantae</taxon>
        <taxon>Streptophyta</taxon>
        <taxon>Embryophyta</taxon>
        <taxon>Tracheophyta</taxon>
        <taxon>Spermatophyta</taxon>
        <taxon>Magnoliopsida</taxon>
        <taxon>eudicotyledons</taxon>
        <taxon>Gunneridae</taxon>
        <taxon>Pentapetalae</taxon>
        <taxon>asterids</taxon>
        <taxon>lamiids</taxon>
        <taxon>Gentianales</taxon>
        <taxon>Rubiaceae</taxon>
        <taxon>Cinchonoideae</taxon>
        <taxon>Cinchoneae</taxon>
        <taxon>Cinchona</taxon>
    </lineage>
</organism>
<proteinExistence type="predicted"/>
<keyword evidence="2" id="KW-1185">Reference proteome</keyword>
<reference evidence="1 2" key="1">
    <citation type="submission" date="2024-11" db="EMBL/GenBank/DDBJ databases">
        <title>A near-complete genome assembly of Cinchona calisaya.</title>
        <authorList>
            <person name="Lian D.C."/>
            <person name="Zhao X.W."/>
            <person name="Wei L."/>
        </authorList>
    </citation>
    <scope>NUCLEOTIDE SEQUENCE [LARGE SCALE GENOMIC DNA]</scope>
    <source>
        <tissue evidence="1">Nenye</tissue>
    </source>
</reference>
<accession>A0ABD2YRR2</accession>
<gene>
    <name evidence="1" type="ORF">ACH5RR_029467</name>
</gene>
<protein>
    <submittedName>
        <fullName evidence="1">Uncharacterized protein</fullName>
    </submittedName>
</protein>
<dbReference type="AlphaFoldDB" id="A0ABD2YRR2"/>
<dbReference type="EMBL" id="JBJUIK010000012">
    <property type="protein sequence ID" value="KAL3510066.1"/>
    <property type="molecule type" value="Genomic_DNA"/>
</dbReference>